<evidence type="ECO:0000256" key="3">
    <source>
        <dbReference type="SAM" id="Coils"/>
    </source>
</evidence>
<keyword evidence="3" id="KW-0175">Coiled coil</keyword>
<dbReference type="SUPFAM" id="SSF52540">
    <property type="entry name" value="P-loop containing nucleoside triphosphate hydrolases"/>
    <property type="match status" value="1"/>
</dbReference>
<evidence type="ECO:0000313" key="5">
    <source>
        <dbReference type="EMBL" id="MFB9463328.1"/>
    </source>
</evidence>
<dbReference type="PANTHER" id="PTHR16305">
    <property type="entry name" value="TESTICULAR SOLUBLE ADENYLYL CYCLASE"/>
    <property type="match status" value="1"/>
</dbReference>
<dbReference type="InterPro" id="IPR011990">
    <property type="entry name" value="TPR-like_helical_dom_sf"/>
</dbReference>
<evidence type="ECO:0000256" key="2">
    <source>
        <dbReference type="ARBA" id="ARBA00022840"/>
    </source>
</evidence>
<keyword evidence="2" id="KW-0067">ATP-binding</keyword>
<keyword evidence="1" id="KW-0547">Nucleotide-binding</keyword>
<feature type="coiled-coil region" evidence="3">
    <location>
        <begin position="493"/>
        <end position="520"/>
    </location>
</feature>
<keyword evidence="6" id="KW-1185">Reference proteome</keyword>
<dbReference type="PANTHER" id="PTHR16305:SF35">
    <property type="entry name" value="TRANSCRIPTIONAL ACTIVATOR DOMAIN"/>
    <property type="match status" value="1"/>
</dbReference>
<proteinExistence type="predicted"/>
<evidence type="ECO:0000259" key="4">
    <source>
        <dbReference type="Pfam" id="PF13191"/>
    </source>
</evidence>
<dbReference type="Proteomes" id="UP001589709">
    <property type="component" value="Unassembled WGS sequence"/>
</dbReference>
<dbReference type="SMART" id="SM00028">
    <property type="entry name" value="TPR"/>
    <property type="match status" value="3"/>
</dbReference>
<dbReference type="InterPro" id="IPR027417">
    <property type="entry name" value="P-loop_NTPase"/>
</dbReference>
<sequence length="895" mass="95528">MTEVPPAAGAPAPLWERDEEIAAVVEALDVLCADRSSSGGLLVFRGEAGLGKTALLAETRRLAEERGCTVWSARGGETLRSVPFNVVRRLLQPALVSLLPEEAREYLGDWYDIAGPALGIADPGGRRADPQGVCDGLVAAVRRLARREWPLVLLVDDAHWADQETLRWLAAFAERLHDLSVLVVVARRPGEVTGDSARHLDAVAAAAARPETTLSAFTPDATAGLTRATVGPHADAPFCREVWTVTGGNPYETVELLAKVQDSELEPAESSAGELRALNRSARGGGLVARLEGLGIDATRFAWAAAVLGTGISVNLVARLTTMRPGQALRCAGSLCTARILTAPDPAGARAGDGDLEFVHPLIATAVYNSIPDALRTAMHGIAAQIVTDSGRGAAAASRHLLQVHPDDDWELVEQLREAAREHLAVGAPDAARRCLERALREPPRPDVHARLLYELGCATLLTAPARTIGQLRTALAMPGLDGPARVDAVFRLSQALLHNDQLEQAVRTVEAEAARHEEGPARLRLRAVQYMWEGVHAGEAPAPRRSERLAGLARTCTGRDNSERALLILRGFDAMTHGENAEEVVEACDRALVNGRLAPGLGWTDTEWGVELLMMLGSSYAYADRLDRAENLFAEALRTYTTAGWSGGHLALAHAFLGLAFRRQGRLRDAETVLRESLRLAERVGRGLPLYWSAMCGLVDTLLARGHVREAWTTAEQYGFAPPYPSTIVLPDTRSVRGRLLLAVGRTEDGVNELEAAEKAAAVRGGHNPVLAPWAVDLAGALAAQDPARAARLAADARRRAERFGTDTAIGEALRCAARLATGRRKVDLAARAVTYLEASPCQYEHAAARIEYGLAAGSTGELDRGLALARSCGADGLARRAKQGLAALEGGLS</sequence>
<evidence type="ECO:0000256" key="1">
    <source>
        <dbReference type="ARBA" id="ARBA00022741"/>
    </source>
</evidence>
<evidence type="ECO:0000313" key="6">
    <source>
        <dbReference type="Proteomes" id="UP001589709"/>
    </source>
</evidence>
<dbReference type="Gene3D" id="1.25.40.10">
    <property type="entry name" value="Tetratricopeptide repeat domain"/>
    <property type="match status" value="2"/>
</dbReference>
<feature type="domain" description="Orc1-like AAA ATPase" evidence="4">
    <location>
        <begin position="15"/>
        <end position="184"/>
    </location>
</feature>
<dbReference type="EMBL" id="JBHMCY010000017">
    <property type="protein sequence ID" value="MFB9463328.1"/>
    <property type="molecule type" value="Genomic_DNA"/>
</dbReference>
<dbReference type="RefSeq" id="WP_381345398.1">
    <property type="nucleotide sequence ID" value="NZ_JBHMCY010000017.1"/>
</dbReference>
<name>A0ABV5MZ75_9ACTN</name>
<reference evidence="5 6" key="1">
    <citation type="submission" date="2024-09" db="EMBL/GenBank/DDBJ databases">
        <authorList>
            <person name="Sun Q."/>
            <person name="Mori K."/>
        </authorList>
    </citation>
    <scope>NUCLEOTIDE SEQUENCE [LARGE SCALE GENOMIC DNA]</scope>
    <source>
        <strain evidence="5 6">JCM 6917</strain>
    </source>
</reference>
<accession>A0ABV5MZ75</accession>
<organism evidence="5 6">
    <name type="scientific">Streptomyces cinereospinus</name>
    <dbReference type="NCBI Taxonomy" id="285561"/>
    <lineage>
        <taxon>Bacteria</taxon>
        <taxon>Bacillati</taxon>
        <taxon>Actinomycetota</taxon>
        <taxon>Actinomycetes</taxon>
        <taxon>Kitasatosporales</taxon>
        <taxon>Streptomycetaceae</taxon>
        <taxon>Streptomyces</taxon>
    </lineage>
</organism>
<gene>
    <name evidence="5" type="ORF">ACFF45_11535</name>
</gene>
<dbReference type="SUPFAM" id="SSF48452">
    <property type="entry name" value="TPR-like"/>
    <property type="match status" value="1"/>
</dbReference>
<dbReference type="InterPro" id="IPR019734">
    <property type="entry name" value="TPR_rpt"/>
</dbReference>
<comment type="caution">
    <text evidence="5">The sequence shown here is derived from an EMBL/GenBank/DDBJ whole genome shotgun (WGS) entry which is preliminary data.</text>
</comment>
<dbReference type="InterPro" id="IPR041664">
    <property type="entry name" value="AAA_16"/>
</dbReference>
<protein>
    <submittedName>
        <fullName evidence="5">AAA family ATPase</fullName>
    </submittedName>
</protein>
<dbReference type="Pfam" id="PF13191">
    <property type="entry name" value="AAA_16"/>
    <property type="match status" value="1"/>
</dbReference>